<evidence type="ECO:0000256" key="1">
    <source>
        <dbReference type="SAM" id="MobiDB-lite"/>
    </source>
</evidence>
<accession>A0A084VLJ5</accession>
<gene>
    <name evidence="2" type="ORF">ZHAS_00006325</name>
</gene>
<proteinExistence type="predicted"/>
<evidence type="ECO:0000313" key="4">
    <source>
        <dbReference type="Proteomes" id="UP000030765"/>
    </source>
</evidence>
<name>A0A084VLJ5_ANOSI</name>
<sequence>MCLQLTGVPDKVHYRCAFCRRVLRLLWWDRWLVAPPCVAHRAPPRQVPASRPPRTCPSPRRVRSLGRPCQPTGSPRRRHFLRRRRRRTAACVCLSALIVSAAPARAADGHRPHSSRRRRPRAALVGMLAAFRSHYRACRSCSPARCDLLPNEKSEKDTING</sequence>
<keyword evidence="4" id="KW-1185">Reference proteome</keyword>
<dbReference type="AlphaFoldDB" id="A0A084VLJ5"/>
<evidence type="ECO:0000313" key="2">
    <source>
        <dbReference type="EMBL" id="KFB38839.1"/>
    </source>
</evidence>
<dbReference type="VEuPathDB" id="VectorBase:ASIC006325"/>
<feature type="region of interest" description="Disordered" evidence="1">
    <location>
        <begin position="42"/>
        <end position="76"/>
    </location>
</feature>
<dbReference type="EMBL" id="KE524974">
    <property type="protein sequence ID" value="KFB38839.1"/>
    <property type="molecule type" value="Genomic_DNA"/>
</dbReference>
<reference evidence="3" key="2">
    <citation type="submission" date="2020-05" db="UniProtKB">
        <authorList>
            <consortium name="EnsemblMetazoa"/>
        </authorList>
    </citation>
    <scope>IDENTIFICATION</scope>
</reference>
<evidence type="ECO:0000313" key="3">
    <source>
        <dbReference type="EnsemblMetazoa" id="ASIC006325-PA"/>
    </source>
</evidence>
<reference evidence="2 4" key="1">
    <citation type="journal article" date="2014" name="BMC Genomics">
        <title>Genome sequence of Anopheles sinensis provides insight into genetics basis of mosquito competence for malaria parasites.</title>
        <authorList>
            <person name="Zhou D."/>
            <person name="Zhang D."/>
            <person name="Ding G."/>
            <person name="Shi L."/>
            <person name="Hou Q."/>
            <person name="Ye Y."/>
            <person name="Xu Y."/>
            <person name="Zhou H."/>
            <person name="Xiong C."/>
            <person name="Li S."/>
            <person name="Yu J."/>
            <person name="Hong S."/>
            <person name="Yu X."/>
            <person name="Zou P."/>
            <person name="Chen C."/>
            <person name="Chang X."/>
            <person name="Wang W."/>
            <person name="Lv Y."/>
            <person name="Sun Y."/>
            <person name="Ma L."/>
            <person name="Shen B."/>
            <person name="Zhu C."/>
        </authorList>
    </citation>
    <scope>NUCLEOTIDE SEQUENCE [LARGE SCALE GENOMIC DNA]</scope>
</reference>
<dbReference type="Proteomes" id="UP000030765">
    <property type="component" value="Unassembled WGS sequence"/>
</dbReference>
<protein>
    <submittedName>
        <fullName evidence="2 3">Uncharacterized protein</fullName>
    </submittedName>
</protein>
<organism evidence="2">
    <name type="scientific">Anopheles sinensis</name>
    <name type="common">Mosquito</name>
    <dbReference type="NCBI Taxonomy" id="74873"/>
    <lineage>
        <taxon>Eukaryota</taxon>
        <taxon>Metazoa</taxon>
        <taxon>Ecdysozoa</taxon>
        <taxon>Arthropoda</taxon>
        <taxon>Hexapoda</taxon>
        <taxon>Insecta</taxon>
        <taxon>Pterygota</taxon>
        <taxon>Neoptera</taxon>
        <taxon>Endopterygota</taxon>
        <taxon>Diptera</taxon>
        <taxon>Nematocera</taxon>
        <taxon>Culicoidea</taxon>
        <taxon>Culicidae</taxon>
        <taxon>Anophelinae</taxon>
        <taxon>Anopheles</taxon>
    </lineage>
</organism>
<dbReference type="EMBL" id="ATLV01014509">
    <property type="status" value="NOT_ANNOTATED_CDS"/>
    <property type="molecule type" value="Genomic_DNA"/>
</dbReference>
<dbReference type="EnsemblMetazoa" id="ASIC006325-RA">
    <property type="protein sequence ID" value="ASIC006325-PA"/>
    <property type="gene ID" value="ASIC006325"/>
</dbReference>